<dbReference type="Proteomes" id="UP000838756">
    <property type="component" value="Unassembled WGS sequence"/>
</dbReference>
<organism evidence="2 3">
    <name type="scientific">Pararge aegeria aegeria</name>
    <dbReference type="NCBI Taxonomy" id="348720"/>
    <lineage>
        <taxon>Eukaryota</taxon>
        <taxon>Metazoa</taxon>
        <taxon>Ecdysozoa</taxon>
        <taxon>Arthropoda</taxon>
        <taxon>Hexapoda</taxon>
        <taxon>Insecta</taxon>
        <taxon>Pterygota</taxon>
        <taxon>Neoptera</taxon>
        <taxon>Endopterygota</taxon>
        <taxon>Lepidoptera</taxon>
        <taxon>Glossata</taxon>
        <taxon>Ditrysia</taxon>
        <taxon>Papilionoidea</taxon>
        <taxon>Nymphalidae</taxon>
        <taxon>Satyrinae</taxon>
        <taxon>Satyrini</taxon>
        <taxon>Parargina</taxon>
        <taxon>Pararge</taxon>
    </lineage>
</organism>
<keyword evidence="3" id="KW-1185">Reference proteome</keyword>
<feature type="compositionally biased region" description="Polar residues" evidence="1">
    <location>
        <begin position="1"/>
        <end position="14"/>
    </location>
</feature>
<dbReference type="EMBL" id="CAKXAJ010006146">
    <property type="protein sequence ID" value="CAH2209524.1"/>
    <property type="molecule type" value="Genomic_DNA"/>
</dbReference>
<evidence type="ECO:0000313" key="3">
    <source>
        <dbReference type="Proteomes" id="UP000838756"/>
    </source>
</evidence>
<name>A0A8S4QFT3_9NEOP</name>
<comment type="caution">
    <text evidence="2">The sequence shown here is derived from an EMBL/GenBank/DDBJ whole genome shotgun (WGS) entry which is preliminary data.</text>
</comment>
<sequence>SGKPKSISTSTPNSDAPKEKLPRGRPPKHKRVEEVAKNDPVSVILHMPYSSTSFKSQNICNYYKLVKKALCTQIN</sequence>
<dbReference type="OrthoDB" id="7491240at2759"/>
<feature type="region of interest" description="Disordered" evidence="1">
    <location>
        <begin position="1"/>
        <end position="33"/>
    </location>
</feature>
<feature type="non-terminal residue" evidence="2">
    <location>
        <position position="1"/>
    </location>
</feature>
<protein>
    <submittedName>
        <fullName evidence="2">Jg23327 protein</fullName>
    </submittedName>
</protein>
<proteinExistence type="predicted"/>
<accession>A0A8S4QFT3</accession>
<evidence type="ECO:0000313" key="2">
    <source>
        <dbReference type="EMBL" id="CAH2209524.1"/>
    </source>
</evidence>
<reference evidence="2" key="1">
    <citation type="submission" date="2022-03" db="EMBL/GenBank/DDBJ databases">
        <authorList>
            <person name="Lindestad O."/>
        </authorList>
    </citation>
    <scope>NUCLEOTIDE SEQUENCE</scope>
</reference>
<gene>
    <name evidence="2" type="primary">jg23327</name>
    <name evidence="2" type="ORF">PAEG_LOCUS1922</name>
</gene>
<dbReference type="AlphaFoldDB" id="A0A8S4QFT3"/>
<evidence type="ECO:0000256" key="1">
    <source>
        <dbReference type="SAM" id="MobiDB-lite"/>
    </source>
</evidence>